<dbReference type="EMBL" id="VYSB01000024">
    <property type="protein sequence ID" value="MYZ53612.1"/>
    <property type="molecule type" value="Genomic_DNA"/>
</dbReference>
<evidence type="ECO:0000256" key="2">
    <source>
        <dbReference type="ARBA" id="ARBA00023125"/>
    </source>
</evidence>
<accession>A0A2S9KGH0</accession>
<sequence length="213" mass="23455">MNARHFLVQAVAPSWPVIARERWQQAFPDGQPGHWLELQQTVAAGDMVWVPVMLDDWRLKVAALLQSQPDCQVIVLSSVPDQVEGLRALNAGARGYCHLLAAPGLLQEVAQVVSLGGLWVGPDLVQRLMAATRELLQRSPDAVRPAIDLSVLSERELQVAHAVAEGQSNREVAEQLHITERTVKAHLGAVFEKLGLRDRVQLVLHLAQVKSYA</sequence>
<dbReference type="Proteomes" id="UP000238326">
    <property type="component" value="Unassembled WGS sequence"/>
</dbReference>
<dbReference type="CDD" id="cd06170">
    <property type="entry name" value="LuxR_C_like"/>
    <property type="match status" value="1"/>
</dbReference>
<dbReference type="PANTHER" id="PTHR44688:SF16">
    <property type="entry name" value="DNA-BINDING TRANSCRIPTIONAL ACTIVATOR DEVR_DOSR"/>
    <property type="match status" value="1"/>
</dbReference>
<dbReference type="Gene3D" id="3.40.50.2300">
    <property type="match status" value="1"/>
</dbReference>
<dbReference type="SUPFAM" id="SSF46894">
    <property type="entry name" value="C-terminal effector domain of the bipartite response regulators"/>
    <property type="match status" value="1"/>
</dbReference>
<keyword evidence="1" id="KW-0805">Transcription regulation</keyword>
<feature type="domain" description="HTH luxR-type" evidence="4">
    <location>
        <begin position="145"/>
        <end position="210"/>
    </location>
</feature>
<evidence type="ECO:0000313" key="6">
    <source>
        <dbReference type="EMBL" id="PRD69507.1"/>
    </source>
</evidence>
<comment type="caution">
    <text evidence="6">The sequence shown here is derived from an EMBL/GenBank/DDBJ whole genome shotgun (WGS) entry which is preliminary data.</text>
</comment>
<evidence type="ECO:0000313" key="5">
    <source>
        <dbReference type="EMBL" id="MYZ53612.1"/>
    </source>
</evidence>
<proteinExistence type="predicted"/>
<name>A0A2S9KGH0_9BURK</name>
<dbReference type="Pfam" id="PF00196">
    <property type="entry name" value="GerE"/>
    <property type="match status" value="1"/>
</dbReference>
<keyword evidence="7" id="KW-1185">Reference proteome</keyword>
<reference evidence="5 8" key="2">
    <citation type="submission" date="2019-09" db="EMBL/GenBank/DDBJ databases">
        <title>Identification of Malikia spinosa a prominent benzene-, toluene-, and ethylbenzene-degrading bacterium: enrichment, isolation and whole genome sequencing.</title>
        <authorList>
            <person name="Tancsics A."/>
            <person name="Revesz F."/>
            <person name="Kriszt B."/>
        </authorList>
    </citation>
    <scope>NUCLEOTIDE SEQUENCE [LARGE SCALE GENOMIC DNA]</scope>
    <source>
        <strain evidence="5 8">AB6</strain>
    </source>
</reference>
<dbReference type="PROSITE" id="PS00622">
    <property type="entry name" value="HTH_LUXR_1"/>
    <property type="match status" value="1"/>
</dbReference>
<evidence type="ECO:0000256" key="1">
    <source>
        <dbReference type="ARBA" id="ARBA00023015"/>
    </source>
</evidence>
<gene>
    <name evidence="6" type="ORF">C6P61_05705</name>
    <name evidence="5" type="ORF">F5985_16125</name>
</gene>
<dbReference type="OrthoDB" id="9794397at2"/>
<dbReference type="PROSITE" id="PS50043">
    <property type="entry name" value="HTH_LUXR_2"/>
    <property type="match status" value="1"/>
</dbReference>
<dbReference type="Proteomes" id="UP000481947">
    <property type="component" value="Unassembled WGS sequence"/>
</dbReference>
<keyword evidence="3" id="KW-0804">Transcription</keyword>
<dbReference type="GO" id="GO:0003677">
    <property type="term" value="F:DNA binding"/>
    <property type="evidence" value="ECO:0007669"/>
    <property type="project" value="UniProtKB-KW"/>
</dbReference>
<dbReference type="GO" id="GO:0006355">
    <property type="term" value="P:regulation of DNA-templated transcription"/>
    <property type="evidence" value="ECO:0007669"/>
    <property type="project" value="InterPro"/>
</dbReference>
<evidence type="ECO:0000259" key="4">
    <source>
        <dbReference type="PROSITE" id="PS50043"/>
    </source>
</evidence>
<protein>
    <submittedName>
        <fullName evidence="6">DNA-binding response regulator</fullName>
    </submittedName>
    <submittedName>
        <fullName evidence="5">Response regulator transcription factor</fullName>
    </submittedName>
</protein>
<evidence type="ECO:0000256" key="3">
    <source>
        <dbReference type="ARBA" id="ARBA00023163"/>
    </source>
</evidence>
<reference evidence="6 7" key="1">
    <citation type="submission" date="2018-03" db="EMBL/GenBank/DDBJ databases">
        <title>Comparative genomics illustrates the genes involved in a hyperalkaliphilic mechanisms of Serpentinomonas isolated from highly-alkaline calcium-rich serpentinized springs.</title>
        <authorList>
            <person name="Suzuki S."/>
            <person name="Ishii S."/>
            <person name="Walworth N."/>
            <person name="Bird L."/>
            <person name="Kuenen J.G."/>
            <person name="Nealson K.H."/>
        </authorList>
    </citation>
    <scope>NUCLEOTIDE SEQUENCE [LARGE SCALE GENOMIC DNA]</scope>
    <source>
        <strain evidence="6 7">83</strain>
    </source>
</reference>
<organism evidence="6 7">
    <name type="scientific">Malikia spinosa</name>
    <dbReference type="NCBI Taxonomy" id="86180"/>
    <lineage>
        <taxon>Bacteria</taxon>
        <taxon>Pseudomonadati</taxon>
        <taxon>Pseudomonadota</taxon>
        <taxon>Betaproteobacteria</taxon>
        <taxon>Burkholderiales</taxon>
        <taxon>Comamonadaceae</taxon>
        <taxon>Malikia</taxon>
    </lineage>
</organism>
<dbReference type="RefSeq" id="WP_105728973.1">
    <property type="nucleotide sequence ID" value="NZ_PVLR01000014.1"/>
</dbReference>
<dbReference type="EMBL" id="PVLR01000014">
    <property type="protein sequence ID" value="PRD69507.1"/>
    <property type="molecule type" value="Genomic_DNA"/>
</dbReference>
<dbReference type="PANTHER" id="PTHR44688">
    <property type="entry name" value="DNA-BINDING TRANSCRIPTIONAL ACTIVATOR DEVR_DOSR"/>
    <property type="match status" value="1"/>
</dbReference>
<keyword evidence="2 6" id="KW-0238">DNA-binding</keyword>
<dbReference type="InterPro" id="IPR000792">
    <property type="entry name" value="Tscrpt_reg_LuxR_C"/>
</dbReference>
<dbReference type="AlphaFoldDB" id="A0A2S9KGH0"/>
<dbReference type="PRINTS" id="PR00038">
    <property type="entry name" value="HTHLUXR"/>
</dbReference>
<dbReference type="SMART" id="SM00421">
    <property type="entry name" value="HTH_LUXR"/>
    <property type="match status" value="1"/>
</dbReference>
<evidence type="ECO:0000313" key="7">
    <source>
        <dbReference type="Proteomes" id="UP000238326"/>
    </source>
</evidence>
<dbReference type="InterPro" id="IPR016032">
    <property type="entry name" value="Sig_transdc_resp-reg_C-effctor"/>
</dbReference>
<evidence type="ECO:0000313" key="8">
    <source>
        <dbReference type="Proteomes" id="UP000481947"/>
    </source>
</evidence>